<comment type="caution">
    <text evidence="1">The sequence shown here is derived from an EMBL/GenBank/DDBJ whole genome shotgun (WGS) entry which is preliminary data.</text>
</comment>
<dbReference type="RefSeq" id="WP_132011084.1">
    <property type="nucleotide sequence ID" value="NZ_JABUHM010000012.1"/>
</dbReference>
<organism evidence="1 2">
    <name type="scientific">Mesobacillus foraminis</name>
    <dbReference type="NCBI Taxonomy" id="279826"/>
    <lineage>
        <taxon>Bacteria</taxon>
        <taxon>Bacillati</taxon>
        <taxon>Bacillota</taxon>
        <taxon>Bacilli</taxon>
        <taxon>Bacillales</taxon>
        <taxon>Bacillaceae</taxon>
        <taxon>Mesobacillus</taxon>
    </lineage>
</organism>
<evidence type="ECO:0000313" key="2">
    <source>
        <dbReference type="Proteomes" id="UP000295689"/>
    </source>
</evidence>
<protein>
    <submittedName>
        <fullName evidence="1">Uncharacterized protein</fullName>
    </submittedName>
</protein>
<name>A0A4R2B550_9BACI</name>
<evidence type="ECO:0000313" key="1">
    <source>
        <dbReference type="EMBL" id="TCN20474.1"/>
    </source>
</evidence>
<keyword evidence="2" id="KW-1185">Reference proteome</keyword>
<dbReference type="AlphaFoldDB" id="A0A4R2B550"/>
<reference evidence="1 2" key="1">
    <citation type="journal article" date="2015" name="Stand. Genomic Sci.">
        <title>Genomic Encyclopedia of Bacterial and Archaeal Type Strains, Phase III: the genomes of soil and plant-associated and newly described type strains.</title>
        <authorList>
            <person name="Whitman W.B."/>
            <person name="Woyke T."/>
            <person name="Klenk H.P."/>
            <person name="Zhou Y."/>
            <person name="Lilburn T.G."/>
            <person name="Beck B.J."/>
            <person name="De Vos P."/>
            <person name="Vandamme P."/>
            <person name="Eisen J.A."/>
            <person name="Garrity G."/>
            <person name="Hugenholtz P."/>
            <person name="Kyrpides N.C."/>
        </authorList>
    </citation>
    <scope>NUCLEOTIDE SEQUENCE [LARGE SCALE GENOMIC DNA]</scope>
    <source>
        <strain evidence="1 2">CV53</strain>
    </source>
</reference>
<dbReference type="Proteomes" id="UP000295689">
    <property type="component" value="Unassembled WGS sequence"/>
</dbReference>
<dbReference type="EMBL" id="SLVV01000014">
    <property type="protein sequence ID" value="TCN20474.1"/>
    <property type="molecule type" value="Genomic_DNA"/>
</dbReference>
<accession>A0A4R2B550</accession>
<proteinExistence type="predicted"/>
<sequence>MENTVYFADNLFSAGRTEIYNQSQEKVGELNLKSAFTSSMSVENSMKETVVEGAFPFLSGKWVITKPDGTELGKVSASFSLFTKRYYYTAIDGRYEIESPAFSKEYTILNEKKEEVATFKKVNGLFQAAAYELKKIAGSLLTEELIGVVMGVNEIEKRRRNSSAGNGSAAT</sequence>
<gene>
    <name evidence="1" type="ORF">EV146_11494</name>
</gene>